<dbReference type="Pfam" id="PF01987">
    <property type="entry name" value="AIM24"/>
    <property type="match status" value="1"/>
</dbReference>
<name>A0ABW4T8H8_9ACTN</name>
<accession>A0ABW4T8H8</accession>
<dbReference type="PANTHER" id="PTHR43657">
    <property type="entry name" value="TRYPTOPHAN RNA-BINDING ATTENUATOR PROTEIN-LIKE PROTEIN"/>
    <property type="match status" value="1"/>
</dbReference>
<evidence type="ECO:0000313" key="2">
    <source>
        <dbReference type="Proteomes" id="UP001597368"/>
    </source>
</evidence>
<dbReference type="EMBL" id="JBHUFV010000061">
    <property type="protein sequence ID" value="MFD1938303.1"/>
    <property type="molecule type" value="Genomic_DNA"/>
</dbReference>
<sequence length="228" mass="24240">MQIDIRFPGSFAVARCHLAGGETIRVESGAMLMTSKGVELEAKVEGGLLRGLARSAFGGESLFVTRYIAPPGGGWVDVAHHLPGDTMAVPVRSDVALMLTRGSWLASADQVEIKTKWGGMSNLIGGEGGFLIRAEGSGQVILGCYGGLQAVELAPGESVIVDSGHVVAYEETVRSDLRRAVEGKTIQSLKSGEGLVFEFTGPGCVYTQTRNPTELTNWLTAMLPFRRD</sequence>
<dbReference type="InterPro" id="IPR002838">
    <property type="entry name" value="AIM24"/>
</dbReference>
<reference evidence="2" key="1">
    <citation type="journal article" date="2019" name="Int. J. Syst. Evol. Microbiol.">
        <title>The Global Catalogue of Microorganisms (GCM) 10K type strain sequencing project: providing services to taxonomists for standard genome sequencing and annotation.</title>
        <authorList>
            <consortium name="The Broad Institute Genomics Platform"/>
            <consortium name="The Broad Institute Genome Sequencing Center for Infectious Disease"/>
            <person name="Wu L."/>
            <person name="Ma J."/>
        </authorList>
    </citation>
    <scope>NUCLEOTIDE SEQUENCE [LARGE SCALE GENOMIC DNA]</scope>
    <source>
        <strain evidence="2">ICMP 6774ER</strain>
    </source>
</reference>
<organism evidence="1 2">
    <name type="scientific">Nonomuraea mangrovi</name>
    <dbReference type="NCBI Taxonomy" id="2316207"/>
    <lineage>
        <taxon>Bacteria</taxon>
        <taxon>Bacillati</taxon>
        <taxon>Actinomycetota</taxon>
        <taxon>Actinomycetes</taxon>
        <taxon>Streptosporangiales</taxon>
        <taxon>Streptosporangiaceae</taxon>
        <taxon>Nonomuraea</taxon>
    </lineage>
</organism>
<dbReference type="InterPro" id="IPR016031">
    <property type="entry name" value="Trp_RNA-bd_attenuator-like_dom"/>
</dbReference>
<dbReference type="Proteomes" id="UP001597368">
    <property type="component" value="Unassembled WGS sequence"/>
</dbReference>
<dbReference type="PANTHER" id="PTHR43657:SF1">
    <property type="entry name" value="ALTERED INHERITANCE OF MITOCHONDRIA PROTEIN 24, MITOCHONDRIAL"/>
    <property type="match status" value="1"/>
</dbReference>
<proteinExistence type="predicted"/>
<evidence type="ECO:0000313" key="1">
    <source>
        <dbReference type="EMBL" id="MFD1938303.1"/>
    </source>
</evidence>
<dbReference type="Gene3D" id="3.60.160.10">
    <property type="entry name" value="Mitochondrial biogenesis AIM24"/>
    <property type="match status" value="1"/>
</dbReference>
<gene>
    <name evidence="1" type="ORF">ACFSKW_43185</name>
</gene>
<protein>
    <submittedName>
        <fullName evidence="1">TIGR00266 family protein</fullName>
    </submittedName>
</protein>
<dbReference type="InterPro" id="IPR036983">
    <property type="entry name" value="AIM24_sf"/>
</dbReference>
<comment type="caution">
    <text evidence="1">The sequence shown here is derived from an EMBL/GenBank/DDBJ whole genome shotgun (WGS) entry which is preliminary data.</text>
</comment>
<keyword evidence="2" id="KW-1185">Reference proteome</keyword>
<dbReference type="NCBIfam" id="TIGR00266">
    <property type="entry name" value="TIGR00266 family protein"/>
    <property type="match status" value="1"/>
</dbReference>
<dbReference type="RefSeq" id="WP_379580224.1">
    <property type="nucleotide sequence ID" value="NZ_JBHUFV010000061.1"/>
</dbReference>
<dbReference type="SUPFAM" id="SSF51219">
    <property type="entry name" value="TRAP-like"/>
    <property type="match status" value="1"/>
</dbReference>